<dbReference type="GO" id="GO:0071949">
    <property type="term" value="F:FAD binding"/>
    <property type="evidence" value="ECO:0007669"/>
    <property type="project" value="InterPro"/>
</dbReference>
<dbReference type="Pfam" id="PF01565">
    <property type="entry name" value="FAD_binding_4"/>
    <property type="match status" value="1"/>
</dbReference>
<dbReference type="PIRSF" id="PIRSF000136">
    <property type="entry name" value="LGO_GLO"/>
    <property type="match status" value="1"/>
</dbReference>
<dbReference type="InterPro" id="IPR016171">
    <property type="entry name" value="Vanillyl_alc_oxidase_C-sub2"/>
</dbReference>
<protein>
    <submittedName>
        <fullName evidence="3">Xylitol oxidase</fullName>
    </submittedName>
</protein>
<dbReference type="InterPro" id="IPR007173">
    <property type="entry name" value="ALO_C"/>
</dbReference>
<organism evidence="3 4">
    <name type="scientific">Diaminobutyricimonas aerilata</name>
    <dbReference type="NCBI Taxonomy" id="1162967"/>
    <lineage>
        <taxon>Bacteria</taxon>
        <taxon>Bacillati</taxon>
        <taxon>Actinomycetota</taxon>
        <taxon>Actinomycetes</taxon>
        <taxon>Micrococcales</taxon>
        <taxon>Microbacteriaceae</taxon>
        <taxon>Diaminobutyricimonas</taxon>
    </lineage>
</organism>
<sequence length="410" mass="45195">MAERNWAGNLEYRATSIHHPADLGELRDLVVGARRIRALGSRHSFNDLADSEHELVVLDRVDPDVRIDEGARTVTFGAGMRYGDLAEVLQGAGWALHNMASLPHISVAGAVATGTHGSGDRNGTLSSAVAGLELLTAEGELVHARRGDAEFDGMVVALGALGIVTRLTLDIQPTFEVRQDVYSDLPWDRVLEDFDAITSSAYSVSLFTNWAGDSIGQVWLKSTTPDAPETLAGAERAPVDRHPLREMPATNATRQGGVPGPWNDRLPHFRMGFTPSNGEELQTEYLVPRRHAVEAIRAVRALGEHITPHLLVTEIRTMAADSLWLSGAFETDAVGIHFTWKKEPEHVLPLLPRIEAALEPYAARPHWGKLFAMDSSRVRTLYPRIDDFDRLVARFDPEGVFSNDYLRRVL</sequence>
<keyword evidence="1" id="KW-0560">Oxidoreductase</keyword>
<comment type="caution">
    <text evidence="3">The sequence shown here is derived from an EMBL/GenBank/DDBJ whole genome shotgun (WGS) entry which is preliminary data.</text>
</comment>
<dbReference type="GO" id="GO:0016020">
    <property type="term" value="C:membrane"/>
    <property type="evidence" value="ECO:0007669"/>
    <property type="project" value="InterPro"/>
</dbReference>
<evidence type="ECO:0000259" key="2">
    <source>
        <dbReference type="PROSITE" id="PS51387"/>
    </source>
</evidence>
<dbReference type="InterPro" id="IPR010031">
    <property type="entry name" value="FAD_lactone_oxidase-like"/>
</dbReference>
<dbReference type="PANTHER" id="PTHR43762:SF1">
    <property type="entry name" value="D-ARABINONO-1,4-LACTONE OXIDASE"/>
    <property type="match status" value="1"/>
</dbReference>
<evidence type="ECO:0000313" key="4">
    <source>
        <dbReference type="Proteomes" id="UP000228758"/>
    </source>
</evidence>
<keyword evidence="4" id="KW-1185">Reference proteome</keyword>
<gene>
    <name evidence="3" type="ORF">CLV46_1544</name>
</gene>
<dbReference type="Gene3D" id="3.30.43.10">
    <property type="entry name" value="Uridine Diphospho-n-acetylenolpyruvylglucosamine Reductase, domain 2"/>
    <property type="match status" value="1"/>
</dbReference>
<dbReference type="GO" id="GO:0003885">
    <property type="term" value="F:D-arabinono-1,4-lactone oxidase activity"/>
    <property type="evidence" value="ECO:0007669"/>
    <property type="project" value="InterPro"/>
</dbReference>
<dbReference type="OrthoDB" id="9800184at2"/>
<dbReference type="PROSITE" id="PS51387">
    <property type="entry name" value="FAD_PCMH"/>
    <property type="match status" value="1"/>
</dbReference>
<dbReference type="EMBL" id="PGFF01000001">
    <property type="protein sequence ID" value="PJJ71984.1"/>
    <property type="molecule type" value="Genomic_DNA"/>
</dbReference>
<dbReference type="Gene3D" id="3.30.70.2530">
    <property type="match status" value="1"/>
</dbReference>
<dbReference type="InterPro" id="IPR036318">
    <property type="entry name" value="FAD-bd_PCMH-like_sf"/>
</dbReference>
<dbReference type="InterPro" id="IPR016169">
    <property type="entry name" value="FAD-bd_PCMH_sub2"/>
</dbReference>
<dbReference type="AlphaFoldDB" id="A0A2M9CJC5"/>
<evidence type="ECO:0000256" key="1">
    <source>
        <dbReference type="ARBA" id="ARBA00023002"/>
    </source>
</evidence>
<dbReference type="PANTHER" id="PTHR43762">
    <property type="entry name" value="L-GULONOLACTONE OXIDASE"/>
    <property type="match status" value="1"/>
</dbReference>
<dbReference type="SUPFAM" id="SSF56176">
    <property type="entry name" value="FAD-binding/transporter-associated domain-like"/>
    <property type="match status" value="1"/>
</dbReference>
<proteinExistence type="predicted"/>
<dbReference type="RefSeq" id="WP_100364228.1">
    <property type="nucleotide sequence ID" value="NZ_PGFF01000001.1"/>
</dbReference>
<accession>A0A2M9CJC5</accession>
<dbReference type="GO" id="GO:0080049">
    <property type="term" value="F:L-gulono-1,4-lactone dehydrogenase activity"/>
    <property type="evidence" value="ECO:0007669"/>
    <property type="project" value="TreeGrafter"/>
</dbReference>
<dbReference type="Pfam" id="PF04030">
    <property type="entry name" value="ALO"/>
    <property type="match status" value="1"/>
</dbReference>
<dbReference type="Gene3D" id="3.30.465.10">
    <property type="match status" value="1"/>
</dbReference>
<dbReference type="InterPro" id="IPR006094">
    <property type="entry name" value="Oxid_FAD_bind_N"/>
</dbReference>
<name>A0A2M9CJC5_9MICO</name>
<dbReference type="Proteomes" id="UP000228758">
    <property type="component" value="Unassembled WGS sequence"/>
</dbReference>
<dbReference type="Gene3D" id="1.10.45.10">
    <property type="entry name" value="Vanillyl-alcohol Oxidase, Chain A, domain 4"/>
    <property type="match status" value="1"/>
</dbReference>
<dbReference type="Gene3D" id="3.30.70.2520">
    <property type="match status" value="1"/>
</dbReference>
<dbReference type="InterPro" id="IPR016167">
    <property type="entry name" value="FAD-bd_PCMH_sub1"/>
</dbReference>
<reference evidence="3 4" key="1">
    <citation type="submission" date="2017-11" db="EMBL/GenBank/DDBJ databases">
        <title>Genomic Encyclopedia of Archaeal and Bacterial Type Strains, Phase II (KMG-II): From Individual Species to Whole Genera.</title>
        <authorList>
            <person name="Goeker M."/>
        </authorList>
    </citation>
    <scope>NUCLEOTIDE SEQUENCE [LARGE SCALE GENOMIC DNA]</scope>
    <source>
        <strain evidence="3 4">DSM 27393</strain>
    </source>
</reference>
<evidence type="ECO:0000313" key="3">
    <source>
        <dbReference type="EMBL" id="PJJ71984.1"/>
    </source>
</evidence>
<dbReference type="InterPro" id="IPR016166">
    <property type="entry name" value="FAD-bd_PCMH"/>
</dbReference>
<feature type="domain" description="FAD-binding PCMH-type" evidence="2">
    <location>
        <begin position="10"/>
        <end position="174"/>
    </location>
</feature>